<feature type="non-terminal residue" evidence="2">
    <location>
        <position position="63"/>
    </location>
</feature>
<feature type="compositionally biased region" description="Polar residues" evidence="1">
    <location>
        <begin position="49"/>
        <end position="63"/>
    </location>
</feature>
<evidence type="ECO:0000256" key="1">
    <source>
        <dbReference type="SAM" id="MobiDB-lite"/>
    </source>
</evidence>
<accession>A0A1A8K7E8</accession>
<feature type="compositionally biased region" description="Low complexity" evidence="1">
    <location>
        <begin position="33"/>
        <end position="48"/>
    </location>
</feature>
<reference evidence="2" key="1">
    <citation type="submission" date="2016-05" db="EMBL/GenBank/DDBJ databases">
        <authorList>
            <person name="Lavstsen T."/>
            <person name="Jespersen J.S."/>
        </authorList>
    </citation>
    <scope>NUCLEOTIDE SEQUENCE</scope>
    <source>
        <tissue evidence="2">Brain</tissue>
    </source>
</reference>
<dbReference type="AlphaFoldDB" id="A0A1A8K7E8"/>
<protein>
    <submittedName>
        <fullName evidence="2">Uncharacterized protein</fullName>
    </submittedName>
</protein>
<name>A0A1A8K7E8_NOTKU</name>
<gene>
    <name evidence="2" type="primary">Nfu_g_1_003588</name>
</gene>
<dbReference type="EMBL" id="HAEE01008157">
    <property type="protein sequence ID" value="SBR28207.1"/>
    <property type="molecule type" value="Transcribed_RNA"/>
</dbReference>
<organism evidence="2">
    <name type="scientific">Nothobranchius kuhntae</name>
    <name type="common">Beira killifish</name>
    <dbReference type="NCBI Taxonomy" id="321403"/>
    <lineage>
        <taxon>Eukaryota</taxon>
        <taxon>Metazoa</taxon>
        <taxon>Chordata</taxon>
        <taxon>Craniata</taxon>
        <taxon>Vertebrata</taxon>
        <taxon>Euteleostomi</taxon>
        <taxon>Actinopterygii</taxon>
        <taxon>Neopterygii</taxon>
        <taxon>Teleostei</taxon>
        <taxon>Neoteleostei</taxon>
        <taxon>Acanthomorphata</taxon>
        <taxon>Ovalentaria</taxon>
        <taxon>Atherinomorphae</taxon>
        <taxon>Cyprinodontiformes</taxon>
        <taxon>Nothobranchiidae</taxon>
        <taxon>Nothobranchius</taxon>
    </lineage>
</organism>
<reference evidence="2" key="2">
    <citation type="submission" date="2016-06" db="EMBL/GenBank/DDBJ databases">
        <title>The genome of a short-lived fish provides insights into sex chromosome evolution and the genetic control of aging.</title>
        <authorList>
            <person name="Reichwald K."/>
            <person name="Felder M."/>
            <person name="Petzold A."/>
            <person name="Koch P."/>
            <person name="Groth M."/>
            <person name="Platzer M."/>
        </authorList>
    </citation>
    <scope>NUCLEOTIDE SEQUENCE</scope>
    <source>
        <tissue evidence="2">Brain</tissue>
    </source>
</reference>
<evidence type="ECO:0000313" key="2">
    <source>
        <dbReference type="EMBL" id="SBR28207.1"/>
    </source>
</evidence>
<feature type="region of interest" description="Disordered" evidence="1">
    <location>
        <begin position="33"/>
        <end position="63"/>
    </location>
</feature>
<sequence length="63" mass="6930">MVTSYLTTVCYGPPHKQFSSIQFIHISVKSQKKSSQSTSQSKHSSTVQFISSWDSSCSEGRAA</sequence>
<proteinExistence type="predicted"/>